<sequence length="83" mass="9324">MSNLYLNTNPNLLNESDGTKKRLCWTCENDLELVASPPSTLRITECAVQLTAPFVEHFGGTILHNRRRPSVHTAKTTTMLLKI</sequence>
<keyword evidence="2" id="KW-1185">Reference proteome</keyword>
<dbReference type="Proteomes" id="UP000091820">
    <property type="component" value="Unassembled WGS sequence"/>
</dbReference>
<evidence type="ECO:0000313" key="2">
    <source>
        <dbReference type="Proteomes" id="UP000091820"/>
    </source>
</evidence>
<dbReference type="AlphaFoldDB" id="A0A1A9WQ95"/>
<reference evidence="1" key="2">
    <citation type="submission" date="2020-05" db="UniProtKB">
        <authorList>
            <consortium name="EnsemblMetazoa"/>
        </authorList>
    </citation>
    <scope>IDENTIFICATION</scope>
    <source>
        <strain evidence="1">IAEA</strain>
    </source>
</reference>
<organism evidence="1 2">
    <name type="scientific">Glossina brevipalpis</name>
    <dbReference type="NCBI Taxonomy" id="37001"/>
    <lineage>
        <taxon>Eukaryota</taxon>
        <taxon>Metazoa</taxon>
        <taxon>Ecdysozoa</taxon>
        <taxon>Arthropoda</taxon>
        <taxon>Hexapoda</taxon>
        <taxon>Insecta</taxon>
        <taxon>Pterygota</taxon>
        <taxon>Neoptera</taxon>
        <taxon>Endopterygota</taxon>
        <taxon>Diptera</taxon>
        <taxon>Brachycera</taxon>
        <taxon>Muscomorpha</taxon>
        <taxon>Hippoboscoidea</taxon>
        <taxon>Glossinidae</taxon>
        <taxon>Glossina</taxon>
    </lineage>
</organism>
<dbReference type="VEuPathDB" id="VectorBase:GBRI027977"/>
<protein>
    <submittedName>
        <fullName evidence="1">Uncharacterized protein</fullName>
    </submittedName>
</protein>
<dbReference type="EnsemblMetazoa" id="GBRI027977-RA">
    <property type="protein sequence ID" value="GBRI027977-PA"/>
    <property type="gene ID" value="GBRI027977"/>
</dbReference>
<reference evidence="2" key="1">
    <citation type="submission" date="2014-03" db="EMBL/GenBank/DDBJ databases">
        <authorList>
            <person name="Aksoy S."/>
            <person name="Warren W."/>
            <person name="Wilson R.K."/>
        </authorList>
    </citation>
    <scope>NUCLEOTIDE SEQUENCE [LARGE SCALE GENOMIC DNA]</scope>
    <source>
        <strain evidence="2">IAEA</strain>
    </source>
</reference>
<accession>A0A1A9WQ95</accession>
<proteinExistence type="predicted"/>
<name>A0A1A9WQ95_9MUSC</name>
<evidence type="ECO:0000313" key="1">
    <source>
        <dbReference type="EnsemblMetazoa" id="GBRI027977-PA"/>
    </source>
</evidence>